<dbReference type="FunFam" id="4.10.240.10:FF:000009">
    <property type="entry name" value="C6 transcription factor (Gal4)"/>
    <property type="match status" value="1"/>
</dbReference>
<gene>
    <name evidence="13" type="ORF">B0I35DRAFT_495359</name>
</gene>
<keyword evidence="4" id="KW-0805">Transcription regulation</keyword>
<evidence type="ECO:0000256" key="2">
    <source>
        <dbReference type="ARBA" id="ARBA00022723"/>
    </source>
</evidence>
<dbReference type="GO" id="GO:0000978">
    <property type="term" value="F:RNA polymerase II cis-regulatory region sequence-specific DNA binding"/>
    <property type="evidence" value="ECO:0007669"/>
    <property type="project" value="TreeGrafter"/>
</dbReference>
<keyword evidence="11" id="KW-0812">Transmembrane</keyword>
<dbReference type="CDD" id="cd00067">
    <property type="entry name" value="GAL4"/>
    <property type="match status" value="1"/>
</dbReference>
<evidence type="ECO:0000256" key="3">
    <source>
        <dbReference type="ARBA" id="ARBA00022833"/>
    </source>
</evidence>
<evidence type="ECO:0000259" key="12">
    <source>
        <dbReference type="SMART" id="SM00906"/>
    </source>
</evidence>
<dbReference type="GO" id="GO:0005634">
    <property type="term" value="C:nucleus"/>
    <property type="evidence" value="ECO:0007669"/>
    <property type="project" value="UniProtKB-SubCell"/>
</dbReference>
<accession>A0A8K0S9V6</accession>
<keyword evidence="8" id="KW-0539">Nucleus</keyword>
<dbReference type="InterPro" id="IPR001138">
    <property type="entry name" value="Zn2Cys6_DnaBD"/>
</dbReference>
<evidence type="ECO:0000256" key="10">
    <source>
        <dbReference type="SAM" id="MobiDB-lite"/>
    </source>
</evidence>
<protein>
    <submittedName>
        <fullName evidence="13">Lactose regulatory protein LAC9</fullName>
    </submittedName>
</protein>
<feature type="region of interest" description="Disordered" evidence="10">
    <location>
        <begin position="80"/>
        <end position="121"/>
    </location>
</feature>
<name>A0A8K0S9V6_9HYPO</name>
<feature type="compositionally biased region" description="Low complexity" evidence="10">
    <location>
        <begin position="80"/>
        <end position="89"/>
    </location>
</feature>
<keyword evidence="11" id="KW-0472">Membrane</keyword>
<dbReference type="Gene3D" id="1.20.5.170">
    <property type="match status" value="1"/>
</dbReference>
<evidence type="ECO:0000313" key="13">
    <source>
        <dbReference type="EMBL" id="KAH7304272.1"/>
    </source>
</evidence>
<dbReference type="InterPro" id="IPR007219">
    <property type="entry name" value="XnlR_reg_dom"/>
</dbReference>
<evidence type="ECO:0000256" key="1">
    <source>
        <dbReference type="ARBA" id="ARBA00004123"/>
    </source>
</evidence>
<comment type="subcellular location">
    <subcellularLocation>
        <location evidence="1">Nucleus</location>
    </subcellularLocation>
</comment>
<keyword evidence="5" id="KW-0238">DNA-binding</keyword>
<feature type="transmembrane region" description="Helical" evidence="11">
    <location>
        <begin position="539"/>
        <end position="559"/>
    </location>
</feature>
<sequence length="650" mass="72703">MDTSRPQGTSLFACTKQRPSCQTCLQNRQTCHYSGRITRSPLTRAHLTAVEHRLQRMESLFAHLHPEFDLENALAATSATTMTRTATPKTPRESALTSDPSLEEPHLTEKESISETVPDEADGFDWREDIDDIADGMAALAIEPKGTGYLGSTAGVFFLRAMLYHIGYTNTVVTPCLLPSGHSPTFIPGLEASDNLAHSILSRQTTERLIDAYFSLYHSSYPFIHEATFRAQFHEVIPRPRSYDTLMYTVLALGAWCFDEENAQIDVQLYRQAMPFGEDETLFERADLTLVQALILLSNLSQKLNKPNTGANLLGLATRMALSLGLHRELPDWDISLLQREMRRRAWWGLYIFDSGASTTFGRPILLPGKESMDVQLVLNIHDGSLTPRTPIIPTESPGPTLYSGLKYQSSLHLHSNYISNALLSSTSVSAQEAMSMNRTLDSWMQSLPGYFGQHECLEIHDEGILFAKHRLWWRFWNLKIILFRNFLLSRAVEQRTQSQGGQLSDIETKCRDVAVSAASDTISSISSFLDKVNITRLVTWYSIFFMFHASLVTALAILGNSSSPDVPKWQDDLDKVRHVLRKVFGKNPLALRCAAVLDVIVQPVAPMSGADLWIPGDVNPSIMDFSTWPLNGADPLTLFGWPEQDPAIP</sequence>
<keyword evidence="7" id="KW-0804">Transcription</keyword>
<organism evidence="13 14">
    <name type="scientific">Stachybotrys elegans</name>
    <dbReference type="NCBI Taxonomy" id="80388"/>
    <lineage>
        <taxon>Eukaryota</taxon>
        <taxon>Fungi</taxon>
        <taxon>Dikarya</taxon>
        <taxon>Ascomycota</taxon>
        <taxon>Pezizomycotina</taxon>
        <taxon>Sordariomycetes</taxon>
        <taxon>Hypocreomycetidae</taxon>
        <taxon>Hypocreales</taxon>
        <taxon>Stachybotryaceae</taxon>
        <taxon>Stachybotrys</taxon>
    </lineage>
</organism>
<proteinExistence type="predicted"/>
<keyword evidence="6" id="KW-0010">Activator</keyword>
<dbReference type="PANTHER" id="PTHR47424">
    <property type="entry name" value="REGULATORY PROTEIN GAL4"/>
    <property type="match status" value="1"/>
</dbReference>
<reference evidence="13" key="1">
    <citation type="journal article" date="2021" name="Nat. Commun.">
        <title>Genetic determinants of endophytism in the Arabidopsis root mycobiome.</title>
        <authorList>
            <person name="Mesny F."/>
            <person name="Miyauchi S."/>
            <person name="Thiergart T."/>
            <person name="Pickel B."/>
            <person name="Atanasova L."/>
            <person name="Karlsson M."/>
            <person name="Huettel B."/>
            <person name="Barry K.W."/>
            <person name="Haridas S."/>
            <person name="Chen C."/>
            <person name="Bauer D."/>
            <person name="Andreopoulos W."/>
            <person name="Pangilinan J."/>
            <person name="LaButti K."/>
            <person name="Riley R."/>
            <person name="Lipzen A."/>
            <person name="Clum A."/>
            <person name="Drula E."/>
            <person name="Henrissat B."/>
            <person name="Kohler A."/>
            <person name="Grigoriev I.V."/>
            <person name="Martin F.M."/>
            <person name="Hacquard S."/>
        </authorList>
    </citation>
    <scope>NUCLEOTIDE SEQUENCE</scope>
    <source>
        <strain evidence="13">MPI-CAGE-CH-0235</strain>
    </source>
</reference>
<evidence type="ECO:0000256" key="8">
    <source>
        <dbReference type="ARBA" id="ARBA00023242"/>
    </source>
</evidence>
<evidence type="ECO:0000256" key="6">
    <source>
        <dbReference type="ARBA" id="ARBA00023159"/>
    </source>
</evidence>
<keyword evidence="11" id="KW-1133">Transmembrane helix</keyword>
<dbReference type="Proteomes" id="UP000813444">
    <property type="component" value="Unassembled WGS sequence"/>
</dbReference>
<dbReference type="GO" id="GO:0008270">
    <property type="term" value="F:zinc ion binding"/>
    <property type="evidence" value="ECO:0007669"/>
    <property type="project" value="InterPro"/>
</dbReference>
<feature type="domain" description="Xylanolytic transcriptional activator regulatory" evidence="12">
    <location>
        <begin position="310"/>
        <end position="384"/>
    </location>
</feature>
<dbReference type="GO" id="GO:0000435">
    <property type="term" value="P:positive regulation of transcription from RNA polymerase II promoter by galactose"/>
    <property type="evidence" value="ECO:0007669"/>
    <property type="project" value="TreeGrafter"/>
</dbReference>
<keyword evidence="2" id="KW-0479">Metal-binding</keyword>
<dbReference type="GO" id="GO:0000981">
    <property type="term" value="F:DNA-binding transcription factor activity, RNA polymerase II-specific"/>
    <property type="evidence" value="ECO:0007669"/>
    <property type="project" value="InterPro"/>
</dbReference>
<dbReference type="Pfam" id="PF04082">
    <property type="entry name" value="Fungal_trans"/>
    <property type="match status" value="1"/>
</dbReference>
<keyword evidence="3" id="KW-0862">Zinc</keyword>
<dbReference type="OrthoDB" id="3364175at2759"/>
<dbReference type="CDD" id="cd12148">
    <property type="entry name" value="fungal_TF_MHR"/>
    <property type="match status" value="1"/>
</dbReference>
<dbReference type="SMART" id="SM00906">
    <property type="entry name" value="Fungal_trans"/>
    <property type="match status" value="1"/>
</dbReference>
<feature type="compositionally biased region" description="Basic and acidic residues" evidence="10">
    <location>
        <begin position="103"/>
        <end position="113"/>
    </location>
</feature>
<dbReference type="EMBL" id="JAGPNK010000024">
    <property type="protein sequence ID" value="KAH7304272.1"/>
    <property type="molecule type" value="Genomic_DNA"/>
</dbReference>
<evidence type="ECO:0000313" key="14">
    <source>
        <dbReference type="Proteomes" id="UP000813444"/>
    </source>
</evidence>
<keyword evidence="9" id="KW-0119">Carbohydrate metabolism</keyword>
<evidence type="ECO:0000256" key="4">
    <source>
        <dbReference type="ARBA" id="ARBA00023015"/>
    </source>
</evidence>
<dbReference type="AlphaFoldDB" id="A0A8K0S9V6"/>
<evidence type="ECO:0000256" key="5">
    <source>
        <dbReference type="ARBA" id="ARBA00023125"/>
    </source>
</evidence>
<keyword evidence="14" id="KW-1185">Reference proteome</keyword>
<dbReference type="InterPro" id="IPR051127">
    <property type="entry name" value="Fungal_SecMet_Regulators"/>
</dbReference>
<dbReference type="GO" id="GO:0006351">
    <property type="term" value="P:DNA-templated transcription"/>
    <property type="evidence" value="ECO:0007669"/>
    <property type="project" value="InterPro"/>
</dbReference>
<dbReference type="InterPro" id="IPR005600">
    <property type="entry name" value="Gal4_dimer_dom"/>
</dbReference>
<evidence type="ECO:0000256" key="11">
    <source>
        <dbReference type="SAM" id="Phobius"/>
    </source>
</evidence>
<comment type="caution">
    <text evidence="13">The sequence shown here is derived from an EMBL/GenBank/DDBJ whole genome shotgun (WGS) entry which is preliminary data.</text>
</comment>
<evidence type="ECO:0000256" key="9">
    <source>
        <dbReference type="ARBA" id="ARBA00023277"/>
    </source>
</evidence>
<dbReference type="CDD" id="cd14654">
    <property type="entry name" value="ZIP_Gal4"/>
    <property type="match status" value="1"/>
</dbReference>
<dbReference type="PANTHER" id="PTHR47424:SF2">
    <property type="entry name" value="TRANSCRIPTION FACTOR DOMAIN-CONTAINING PROTEIN-RELATED"/>
    <property type="match status" value="1"/>
</dbReference>
<dbReference type="Pfam" id="PF03902">
    <property type="entry name" value="Gal4_dimer"/>
    <property type="match status" value="1"/>
</dbReference>
<evidence type="ECO:0000256" key="7">
    <source>
        <dbReference type="ARBA" id="ARBA00023163"/>
    </source>
</evidence>